<dbReference type="InterPro" id="IPR051598">
    <property type="entry name" value="TSUP/Inactive_protease-like"/>
</dbReference>
<keyword evidence="5" id="KW-1003">Cell membrane</keyword>
<dbReference type="Pfam" id="PF01925">
    <property type="entry name" value="TauE"/>
    <property type="match status" value="1"/>
</dbReference>
<dbReference type="InterPro" id="IPR002781">
    <property type="entry name" value="TM_pro_TauE-like"/>
</dbReference>
<feature type="transmembrane region" description="Helical" evidence="5">
    <location>
        <begin position="131"/>
        <end position="159"/>
    </location>
</feature>
<dbReference type="Proteomes" id="UP000516304">
    <property type="component" value="Chromosome TIRI35C"/>
</dbReference>
<feature type="transmembrane region" description="Helical" evidence="5">
    <location>
        <begin position="198"/>
        <end position="215"/>
    </location>
</feature>
<evidence type="ECO:0000256" key="5">
    <source>
        <dbReference type="RuleBase" id="RU363041"/>
    </source>
</evidence>
<feature type="transmembrane region" description="Helical" evidence="5">
    <location>
        <begin position="171"/>
        <end position="192"/>
    </location>
</feature>
<reference evidence="6 7" key="1">
    <citation type="submission" date="2020-09" db="EMBL/GenBank/DDBJ databases">
        <authorList>
            <person name="Courtine D."/>
        </authorList>
    </citation>
    <scope>NUCLEOTIDE SEQUENCE [LARGE SCALE GENOMIC DNA]</scope>
    <source>
        <strain evidence="6 7">IRI35c</strain>
    </source>
</reference>
<dbReference type="AlphaFoldDB" id="A0A7G2D5J9"/>
<keyword evidence="7" id="KW-1185">Reference proteome</keyword>
<dbReference type="GeneID" id="58917754"/>
<dbReference type="EMBL" id="LR881183">
    <property type="protein sequence ID" value="CAD5243170.1"/>
    <property type="molecule type" value="Genomic_DNA"/>
</dbReference>
<name>A0A7G2D5J9_9EURY</name>
<keyword evidence="4 5" id="KW-0472">Membrane</keyword>
<feature type="transmembrane region" description="Helical" evidence="5">
    <location>
        <begin position="227"/>
        <end position="245"/>
    </location>
</feature>
<evidence type="ECO:0000256" key="3">
    <source>
        <dbReference type="ARBA" id="ARBA00022989"/>
    </source>
</evidence>
<sequence length="246" mass="26163">MNPPTFVGLGLLVGFLVGLTGVGGGALMTPSLIFLGVEPLTAVGTDLLYATVTRVFGVFFHGRKGRIRYDIATRLFAGSVPAIVLGRIILREMDRNTLNDHLTVLLGAILVVSAVLSLLKGEFRVPVRPRWAYVYLLGFIVGLTVQFTSVGAGVIVSFALMNVAKLNPRDVVGVTITYGLALSAFSFINYAGMGSADYQLAGALILGAIPGVYLGTHVNQRADREKLKRAMNVIILLIGLFTLLGG</sequence>
<dbReference type="KEGG" id="tcq:TIRI35C_0016"/>
<evidence type="ECO:0000256" key="1">
    <source>
        <dbReference type="ARBA" id="ARBA00004141"/>
    </source>
</evidence>
<accession>A0A7G2D5J9</accession>
<dbReference type="PANTHER" id="PTHR43701">
    <property type="entry name" value="MEMBRANE TRANSPORTER PROTEIN MJ0441-RELATED"/>
    <property type="match status" value="1"/>
</dbReference>
<feature type="transmembrane region" description="Helical" evidence="5">
    <location>
        <begin position="6"/>
        <end position="28"/>
    </location>
</feature>
<keyword evidence="2 5" id="KW-0812">Transmembrane</keyword>
<feature type="transmembrane region" description="Helical" evidence="5">
    <location>
        <begin position="102"/>
        <end position="119"/>
    </location>
</feature>
<comment type="similarity">
    <text evidence="5">Belongs to the 4-toluene sulfonate uptake permease (TSUP) (TC 2.A.102) family.</text>
</comment>
<dbReference type="RefSeq" id="WP_188201276.1">
    <property type="nucleotide sequence ID" value="NZ_LR881183.1"/>
</dbReference>
<feature type="transmembrane region" description="Helical" evidence="5">
    <location>
        <begin position="40"/>
        <end position="59"/>
    </location>
</feature>
<evidence type="ECO:0000313" key="6">
    <source>
        <dbReference type="EMBL" id="CAD5243170.1"/>
    </source>
</evidence>
<dbReference type="GO" id="GO:0005886">
    <property type="term" value="C:plasma membrane"/>
    <property type="evidence" value="ECO:0007669"/>
    <property type="project" value="UniProtKB-SubCell"/>
</dbReference>
<proteinExistence type="inferred from homology"/>
<evidence type="ECO:0000256" key="4">
    <source>
        <dbReference type="ARBA" id="ARBA00023136"/>
    </source>
</evidence>
<feature type="transmembrane region" description="Helical" evidence="5">
    <location>
        <begin position="71"/>
        <end position="90"/>
    </location>
</feature>
<gene>
    <name evidence="6" type="ORF">TIRI35C_0016</name>
</gene>
<keyword evidence="3 5" id="KW-1133">Transmembrane helix</keyword>
<evidence type="ECO:0000313" key="7">
    <source>
        <dbReference type="Proteomes" id="UP000516304"/>
    </source>
</evidence>
<evidence type="ECO:0000256" key="2">
    <source>
        <dbReference type="ARBA" id="ARBA00022692"/>
    </source>
</evidence>
<organism evidence="6 7">
    <name type="scientific">Thermococcus camini</name>
    <dbReference type="NCBI Taxonomy" id="2016373"/>
    <lineage>
        <taxon>Archaea</taxon>
        <taxon>Methanobacteriati</taxon>
        <taxon>Methanobacteriota</taxon>
        <taxon>Thermococci</taxon>
        <taxon>Thermococcales</taxon>
        <taxon>Thermococcaceae</taxon>
        <taxon>Thermococcus</taxon>
    </lineage>
</organism>
<comment type="subcellular location">
    <subcellularLocation>
        <location evidence="5">Cell membrane</location>
        <topology evidence="5">Multi-pass membrane protein</topology>
    </subcellularLocation>
    <subcellularLocation>
        <location evidence="1">Membrane</location>
        <topology evidence="1">Multi-pass membrane protein</topology>
    </subcellularLocation>
</comment>
<dbReference type="PANTHER" id="PTHR43701:SF2">
    <property type="entry name" value="MEMBRANE TRANSPORTER PROTEIN YJNA-RELATED"/>
    <property type="match status" value="1"/>
</dbReference>
<protein>
    <recommendedName>
        <fullName evidence="5">Probable membrane transporter protein</fullName>
    </recommendedName>
</protein>